<dbReference type="InterPro" id="IPR008995">
    <property type="entry name" value="Mo/tungstate-bd_C_term_dom"/>
</dbReference>
<keyword evidence="12" id="KW-1185">Reference proteome</keyword>
<evidence type="ECO:0000256" key="7">
    <source>
        <dbReference type="ARBA" id="ARBA00023136"/>
    </source>
</evidence>
<dbReference type="Proteomes" id="UP000009235">
    <property type="component" value="Chromosome"/>
</dbReference>
<dbReference type="InterPro" id="IPR003439">
    <property type="entry name" value="ABC_transporter-like_ATP-bd"/>
</dbReference>
<dbReference type="Gene3D" id="2.40.50.100">
    <property type="match status" value="1"/>
</dbReference>
<evidence type="ECO:0000313" key="11">
    <source>
        <dbReference type="EMBL" id="AEF40807.1"/>
    </source>
</evidence>
<evidence type="ECO:0000256" key="6">
    <source>
        <dbReference type="ARBA" id="ARBA00022967"/>
    </source>
</evidence>
<dbReference type="InterPro" id="IPR050334">
    <property type="entry name" value="Molybdenum_import_ModC"/>
</dbReference>
<evidence type="ECO:0000259" key="10">
    <source>
        <dbReference type="PROSITE" id="PS51866"/>
    </source>
</evidence>
<keyword evidence="7" id="KW-0472">Membrane</keyword>
<proteinExistence type="predicted"/>
<dbReference type="PROSITE" id="PS51866">
    <property type="entry name" value="MOP"/>
    <property type="match status" value="1"/>
</dbReference>
<name>F6ERZ2_HOYSD</name>
<keyword evidence="6" id="KW-1278">Translocase</keyword>
<dbReference type="GO" id="GO:0005524">
    <property type="term" value="F:ATP binding"/>
    <property type="evidence" value="ECO:0007669"/>
    <property type="project" value="UniProtKB-KW"/>
</dbReference>
<dbReference type="Gene3D" id="3.40.50.300">
    <property type="entry name" value="P-loop containing nucleotide triphosphate hydrolases"/>
    <property type="match status" value="1"/>
</dbReference>
<keyword evidence="2" id="KW-1003">Cell membrane</keyword>
<dbReference type="SUPFAM" id="SSF50331">
    <property type="entry name" value="MOP-like"/>
    <property type="match status" value="1"/>
</dbReference>
<sequence length="362" mass="38141">MAPALTIRVRHRLLDVDLELPMDSAAPVTVLFGASGAGKTTLLRCVAGLEKPAPPSRIAFGSEVWNDGRRQVRPRHRRVGYLFQDHALFPHLSVDANVAYGLVGVPRGERRTRTDSALATAGATHLSGRATSELSGGEAQRVALARALAVDPRLLLLDEPLSALDGPTRARLRTELRSILVATGTPTLLVTHDRTEALALGDRIVVLVDGHVHQQGPVESVFSQPATPHVAEAVGVENVLPGTVEGNGDGVVHIRLSSGTLTALDPGDLAVGIRVLACIRAEDVALEATEPHRASPRNHIPALVRSVVSEGPLQRVELDAGVPLTAYITRPACDELGLAPGSRVTAAMKATAVHVIARTEGA</sequence>
<evidence type="ECO:0000313" key="12">
    <source>
        <dbReference type="Proteomes" id="UP000009235"/>
    </source>
</evidence>
<dbReference type="PROSITE" id="PS00211">
    <property type="entry name" value="ABC_TRANSPORTER_1"/>
    <property type="match status" value="1"/>
</dbReference>
<evidence type="ECO:0000256" key="1">
    <source>
        <dbReference type="ARBA" id="ARBA00022448"/>
    </source>
</evidence>
<dbReference type="GO" id="GO:0015689">
    <property type="term" value="P:molybdate ion transport"/>
    <property type="evidence" value="ECO:0007669"/>
    <property type="project" value="InterPro"/>
</dbReference>
<dbReference type="PROSITE" id="PS50893">
    <property type="entry name" value="ABC_TRANSPORTER_2"/>
    <property type="match status" value="1"/>
</dbReference>
<evidence type="ECO:0000259" key="9">
    <source>
        <dbReference type="PROSITE" id="PS50893"/>
    </source>
</evidence>
<dbReference type="STRING" id="443218.AS9A_2360"/>
<dbReference type="PANTHER" id="PTHR43514">
    <property type="entry name" value="ABC TRANSPORTER I FAMILY MEMBER 10"/>
    <property type="match status" value="1"/>
</dbReference>
<dbReference type="eggNOG" id="COG3842">
    <property type="taxonomic scope" value="Bacteria"/>
</dbReference>
<evidence type="ECO:0000256" key="2">
    <source>
        <dbReference type="ARBA" id="ARBA00022475"/>
    </source>
</evidence>
<dbReference type="SMART" id="SM00382">
    <property type="entry name" value="AAA"/>
    <property type="match status" value="1"/>
</dbReference>
<dbReference type="SUPFAM" id="SSF52540">
    <property type="entry name" value="P-loop containing nucleoside triphosphate hydrolases"/>
    <property type="match status" value="1"/>
</dbReference>
<organism evidence="11 12">
    <name type="scientific">Hoyosella subflava (strain DSM 45089 / JCM 17490 / NBRC 109087 / DQS3-9A1)</name>
    <name type="common">Amycolicicoccus subflavus</name>
    <dbReference type="NCBI Taxonomy" id="443218"/>
    <lineage>
        <taxon>Bacteria</taxon>
        <taxon>Bacillati</taxon>
        <taxon>Actinomycetota</taxon>
        <taxon>Actinomycetes</taxon>
        <taxon>Mycobacteriales</taxon>
        <taxon>Hoyosellaceae</taxon>
        <taxon>Hoyosella</taxon>
    </lineage>
</organism>
<protein>
    <submittedName>
        <fullName evidence="11">Molybdate ABC transporter, ATP-binding protein</fullName>
    </submittedName>
</protein>
<dbReference type="GO" id="GO:0016887">
    <property type="term" value="F:ATP hydrolysis activity"/>
    <property type="evidence" value="ECO:0007669"/>
    <property type="project" value="InterPro"/>
</dbReference>
<dbReference type="Pfam" id="PF03459">
    <property type="entry name" value="TOBE"/>
    <property type="match status" value="1"/>
</dbReference>
<dbReference type="InterPro" id="IPR003593">
    <property type="entry name" value="AAA+_ATPase"/>
</dbReference>
<gene>
    <name evidence="11" type="ordered locus">AS9A_2360</name>
</gene>
<feature type="domain" description="ABC transporter" evidence="9">
    <location>
        <begin position="1"/>
        <end position="234"/>
    </location>
</feature>
<evidence type="ECO:0000256" key="3">
    <source>
        <dbReference type="ARBA" id="ARBA00022505"/>
    </source>
</evidence>
<reference evidence="11 12" key="1">
    <citation type="journal article" date="2011" name="J. Bacteriol.">
        <title>Complete genome sequence of Amycolicicoccus subflavus DQS3-9A1T, an actinomycete isolated from crude oil-polluted soil.</title>
        <authorList>
            <person name="Cai M."/>
            <person name="Chen W.M."/>
            <person name="Nie Y."/>
            <person name="Chi C.Q."/>
            <person name="Wang Y.N."/>
            <person name="Tang Y.Q."/>
            <person name="Li G.Y."/>
            <person name="Wu X.L."/>
        </authorList>
    </citation>
    <scope>NUCLEOTIDE SEQUENCE [LARGE SCALE GENOMIC DNA]</scope>
    <source>
        <strain evidence="12">DSM 45089 / DQS3-9A1</strain>
    </source>
</reference>
<keyword evidence="5 11" id="KW-0067">ATP-binding</keyword>
<keyword evidence="3 8" id="KW-0500">Molybdenum</keyword>
<dbReference type="InterPro" id="IPR005116">
    <property type="entry name" value="Transp-assoc_OB_typ1"/>
</dbReference>
<keyword evidence="1" id="KW-0813">Transport</keyword>
<dbReference type="InterPro" id="IPR004606">
    <property type="entry name" value="Mop_domain"/>
</dbReference>
<dbReference type="KEGG" id="asd:AS9A_2360"/>
<evidence type="ECO:0000256" key="8">
    <source>
        <dbReference type="PROSITE-ProRule" id="PRU01213"/>
    </source>
</evidence>
<dbReference type="Pfam" id="PF00005">
    <property type="entry name" value="ABC_tran"/>
    <property type="match status" value="1"/>
</dbReference>
<dbReference type="InterPro" id="IPR017871">
    <property type="entry name" value="ABC_transporter-like_CS"/>
</dbReference>
<dbReference type="InterPro" id="IPR027417">
    <property type="entry name" value="P-loop_NTPase"/>
</dbReference>
<accession>F6ERZ2</accession>
<dbReference type="AlphaFoldDB" id="F6ERZ2"/>
<evidence type="ECO:0000256" key="5">
    <source>
        <dbReference type="ARBA" id="ARBA00022840"/>
    </source>
</evidence>
<feature type="domain" description="Mop" evidence="10">
    <location>
        <begin position="293"/>
        <end position="357"/>
    </location>
</feature>
<dbReference type="HOGENOM" id="CLU_000604_1_1_11"/>
<keyword evidence="4" id="KW-0547">Nucleotide-binding</keyword>
<evidence type="ECO:0000256" key="4">
    <source>
        <dbReference type="ARBA" id="ARBA00022741"/>
    </source>
</evidence>
<dbReference type="EMBL" id="CP002786">
    <property type="protein sequence ID" value="AEF40807.1"/>
    <property type="molecule type" value="Genomic_DNA"/>
</dbReference>
<dbReference type="RefSeq" id="WP_013807156.1">
    <property type="nucleotide sequence ID" value="NC_015564.1"/>
</dbReference>
<dbReference type="PANTHER" id="PTHR43514:SF4">
    <property type="entry name" value="ABC TRANSPORTER I FAMILY MEMBER 10"/>
    <property type="match status" value="1"/>
</dbReference>